<evidence type="ECO:0000313" key="4">
    <source>
        <dbReference type="Proteomes" id="UP000564573"/>
    </source>
</evidence>
<keyword evidence="1" id="KW-1133">Transmembrane helix</keyword>
<comment type="caution">
    <text evidence="3">The sequence shown here is derived from an EMBL/GenBank/DDBJ whole genome shotgun (WGS) entry which is preliminary data.</text>
</comment>
<keyword evidence="4" id="KW-1185">Reference proteome</keyword>
<evidence type="ECO:0000256" key="2">
    <source>
        <dbReference type="SAM" id="SignalP"/>
    </source>
</evidence>
<evidence type="ECO:0000256" key="1">
    <source>
        <dbReference type="SAM" id="Phobius"/>
    </source>
</evidence>
<keyword evidence="1" id="KW-0812">Transmembrane</keyword>
<feature type="signal peptide" evidence="2">
    <location>
        <begin position="1"/>
        <end position="30"/>
    </location>
</feature>
<feature type="transmembrane region" description="Helical" evidence="1">
    <location>
        <begin position="62"/>
        <end position="83"/>
    </location>
</feature>
<keyword evidence="1" id="KW-0472">Membrane</keyword>
<name>A0A839XGP7_9PSEU</name>
<keyword evidence="2" id="KW-0732">Signal</keyword>
<evidence type="ECO:0000313" key="3">
    <source>
        <dbReference type="EMBL" id="MBB3663142.1"/>
    </source>
</evidence>
<feature type="chain" id="PRO_5032546310" description="LPXTG-motif cell wall-anchored protein" evidence="2">
    <location>
        <begin position="31"/>
        <end position="88"/>
    </location>
</feature>
<dbReference type="EMBL" id="JACIBS010000001">
    <property type="protein sequence ID" value="MBB3663142.1"/>
    <property type="molecule type" value="Genomic_DNA"/>
</dbReference>
<organism evidence="3 4">
    <name type="scientific">Prauserella sediminis</name>
    <dbReference type="NCBI Taxonomy" id="577680"/>
    <lineage>
        <taxon>Bacteria</taxon>
        <taxon>Bacillati</taxon>
        <taxon>Actinomycetota</taxon>
        <taxon>Actinomycetes</taxon>
        <taxon>Pseudonocardiales</taxon>
        <taxon>Pseudonocardiaceae</taxon>
        <taxon>Prauserella</taxon>
        <taxon>Prauserella salsuginis group</taxon>
    </lineage>
</organism>
<dbReference type="Proteomes" id="UP000564573">
    <property type="component" value="Unassembled WGS sequence"/>
</dbReference>
<dbReference type="RefSeq" id="WP_183781979.1">
    <property type="nucleotide sequence ID" value="NZ_JACIBS010000001.1"/>
</dbReference>
<reference evidence="3 4" key="1">
    <citation type="submission" date="2020-08" db="EMBL/GenBank/DDBJ databases">
        <title>Sequencing the genomes of 1000 actinobacteria strains.</title>
        <authorList>
            <person name="Klenk H.-P."/>
        </authorList>
    </citation>
    <scope>NUCLEOTIDE SEQUENCE [LARGE SCALE GENOMIC DNA]</scope>
    <source>
        <strain evidence="3 4">DSM 45267</strain>
    </source>
</reference>
<gene>
    <name evidence="3" type="ORF">FB384_002046</name>
</gene>
<accession>A0A839XGP7</accession>
<dbReference type="AlphaFoldDB" id="A0A839XGP7"/>
<proteinExistence type="predicted"/>
<evidence type="ECO:0008006" key="5">
    <source>
        <dbReference type="Google" id="ProtNLM"/>
    </source>
</evidence>
<sequence length="88" mass="8808">MRTSRVPATLAALFVAVAMSLLTAAAPAQAQEARRVGEVSAVTVTAGPSRTPEAATGPSTPIGALVVLSGLGLLTGLAVRYVAHKREG</sequence>
<protein>
    <recommendedName>
        <fullName evidence="5">LPXTG-motif cell wall-anchored protein</fullName>
    </recommendedName>
</protein>